<proteinExistence type="predicted"/>
<gene>
    <name evidence="1" type="ORF">AWC35_15940</name>
</gene>
<dbReference type="KEGG" id="gqu:AWC35_15940"/>
<sequence>MYLIEKETSNAQPLNNIGFALSLATGKLCPNTYWDKKSHRVKFLLRSLIFPLQTSRLLSLLAGLPYYRELLQSQNNIPIKVHRPYLYRALTVKQRTDVIINHYTFLGEMQNFQISNALTSLEDKCIYTLKGKDGVEFAICGSTAKRAEREGESTVFLKMGDTLLASITFSVASHNQRQSIFIGGVQGASKGVGNEVIKQATKLCYGLFPKRILMEVIFQFARENNIDKIFGVSDNAHVFRSLRYVFSKRSQFHASYNNFWQAIGGQKVSKHLYALPLSIPRKDNSELPSKKRSEYRKRYELLDQLNVGLYTQDNSSCRQAAIEGIPMSLRR</sequence>
<accession>A0A250B3H4</accession>
<keyword evidence="2" id="KW-1185">Reference proteome</keyword>
<dbReference type="AlphaFoldDB" id="A0A250B3H4"/>
<protein>
    <recommendedName>
        <fullName evidence="3">Virulence factor VirK</fullName>
    </recommendedName>
</protein>
<organism evidence="1 2">
    <name type="scientific">Gibbsiella quercinecans</name>
    <dbReference type="NCBI Taxonomy" id="929813"/>
    <lineage>
        <taxon>Bacteria</taxon>
        <taxon>Pseudomonadati</taxon>
        <taxon>Pseudomonadota</taxon>
        <taxon>Gammaproteobacteria</taxon>
        <taxon>Enterobacterales</taxon>
        <taxon>Yersiniaceae</taxon>
        <taxon>Gibbsiella</taxon>
    </lineage>
</organism>
<dbReference type="Proteomes" id="UP000217182">
    <property type="component" value="Chromosome"/>
</dbReference>
<name>A0A250B3H4_9GAMM</name>
<dbReference type="PANTHER" id="PTHR38785:SF1">
    <property type="entry name" value="HOMOLOG OF VIRK"/>
    <property type="match status" value="1"/>
</dbReference>
<dbReference type="Pfam" id="PF04393">
    <property type="entry name" value="DUF535"/>
    <property type="match status" value="1"/>
</dbReference>
<evidence type="ECO:0008006" key="3">
    <source>
        <dbReference type="Google" id="ProtNLM"/>
    </source>
</evidence>
<dbReference type="RefSeq" id="WP_165907116.1">
    <property type="nucleotide sequence ID" value="NZ_CP014136.1"/>
</dbReference>
<dbReference type="EMBL" id="CP014136">
    <property type="protein sequence ID" value="ATA20714.1"/>
    <property type="molecule type" value="Genomic_DNA"/>
</dbReference>
<reference evidence="1 2" key="1">
    <citation type="submission" date="2016-01" db="EMBL/GenBank/DDBJ databases">
        <authorList>
            <person name="Oliw E.H."/>
        </authorList>
    </citation>
    <scope>NUCLEOTIDE SEQUENCE [LARGE SCALE GENOMIC DNA]</scope>
    <source>
        <strain evidence="1 2">FRB97</strain>
    </source>
</reference>
<dbReference type="GO" id="GO:0006974">
    <property type="term" value="P:DNA damage response"/>
    <property type="evidence" value="ECO:0007669"/>
    <property type="project" value="TreeGrafter"/>
</dbReference>
<evidence type="ECO:0000313" key="1">
    <source>
        <dbReference type="EMBL" id="ATA20714.1"/>
    </source>
</evidence>
<dbReference type="InterPro" id="IPR007488">
    <property type="entry name" value="DUF535"/>
</dbReference>
<dbReference type="PANTHER" id="PTHR38785">
    <property type="entry name" value="HOMOLOG OF VIRK"/>
    <property type="match status" value="1"/>
</dbReference>
<evidence type="ECO:0000313" key="2">
    <source>
        <dbReference type="Proteomes" id="UP000217182"/>
    </source>
</evidence>